<gene>
    <name evidence="4" type="ORF">TSUD_166350</name>
</gene>
<dbReference type="InterPro" id="IPR045344">
    <property type="entry name" value="C-JID"/>
</dbReference>
<dbReference type="Pfam" id="PF20160">
    <property type="entry name" value="C-JID"/>
    <property type="match status" value="1"/>
</dbReference>
<dbReference type="SUPFAM" id="SSF52047">
    <property type="entry name" value="RNI-like"/>
    <property type="match status" value="1"/>
</dbReference>
<keyword evidence="2" id="KW-0677">Repeat</keyword>
<feature type="domain" description="C-JID" evidence="3">
    <location>
        <begin position="79"/>
        <end position="213"/>
    </location>
</feature>
<evidence type="ECO:0000313" key="5">
    <source>
        <dbReference type="Proteomes" id="UP000242715"/>
    </source>
</evidence>
<organism evidence="4 5">
    <name type="scientific">Trifolium subterraneum</name>
    <name type="common">Subterranean clover</name>
    <dbReference type="NCBI Taxonomy" id="3900"/>
    <lineage>
        <taxon>Eukaryota</taxon>
        <taxon>Viridiplantae</taxon>
        <taxon>Streptophyta</taxon>
        <taxon>Embryophyta</taxon>
        <taxon>Tracheophyta</taxon>
        <taxon>Spermatophyta</taxon>
        <taxon>Magnoliopsida</taxon>
        <taxon>eudicotyledons</taxon>
        <taxon>Gunneridae</taxon>
        <taxon>Pentapetalae</taxon>
        <taxon>rosids</taxon>
        <taxon>fabids</taxon>
        <taxon>Fabales</taxon>
        <taxon>Fabaceae</taxon>
        <taxon>Papilionoideae</taxon>
        <taxon>50 kb inversion clade</taxon>
        <taxon>NPAAA clade</taxon>
        <taxon>Hologalegina</taxon>
        <taxon>IRL clade</taxon>
        <taxon>Trifolieae</taxon>
        <taxon>Trifolium</taxon>
    </lineage>
</organism>
<dbReference type="Proteomes" id="UP000242715">
    <property type="component" value="Unassembled WGS sequence"/>
</dbReference>
<evidence type="ECO:0000259" key="3">
    <source>
        <dbReference type="Pfam" id="PF20160"/>
    </source>
</evidence>
<evidence type="ECO:0000313" key="4">
    <source>
        <dbReference type="EMBL" id="GAU36469.1"/>
    </source>
</evidence>
<dbReference type="AlphaFoldDB" id="A0A2Z6NY63"/>
<dbReference type="Gene3D" id="3.80.10.10">
    <property type="entry name" value="Ribonuclease Inhibitor"/>
    <property type="match status" value="1"/>
</dbReference>
<sequence>MSIRHREYLGRFEFYNCMKLNQIACQAIMEEAVVIIQLAASLSSTIDDCNDPYSQTGEISNNFDPEDFVYISRPVYIILPGNEVPDWFMLKRIDSSIIKTDIFSLRFGFRKFLGFAFCLVVGPSDSNRNKICRTGFVAGCRYYFKGDYAGTCITKSSSTDAKSDQVWLWYDQILDVVEVRSSLPSDEVSFDFFIRPSSSGLVVKQCGVRPLYAPLYIMQSSNEEEATGEGKRAYHEFENNKTPTSYTLIHQYARPRDKGLELSLKERISGYHTGHFGKSIPSISCATNVVDLQMQHNRYGNCAEVIVGFGLVGRSPPQPLHDLQYLARQVQDYYCYFDELVDNINVFSSLMRLFLYDCNIESLAASIKHLSSLEELSLMYCKRLMSLPNLPPSLRRLSVVECTSLETVEFAEENSMIFFGVSNVMGIYDKVSRIQVTDPGASVTDWHMKMSRSRHSIMIIVFNVDSSSTKSLNSMCVGDTVKVTIT</sequence>
<dbReference type="EMBL" id="DF973631">
    <property type="protein sequence ID" value="GAU36469.1"/>
    <property type="molecule type" value="Genomic_DNA"/>
</dbReference>
<name>A0A2Z6NY63_TRISU</name>
<protein>
    <recommendedName>
        <fullName evidence="3">C-JID domain-containing protein</fullName>
    </recommendedName>
</protein>
<dbReference type="InterPro" id="IPR032675">
    <property type="entry name" value="LRR_dom_sf"/>
</dbReference>
<reference evidence="5" key="1">
    <citation type="journal article" date="2017" name="Front. Plant Sci.">
        <title>Climate Clever Clovers: New Paradigm to Reduce the Environmental Footprint of Ruminants by Breeding Low Methanogenic Forages Utilizing Haplotype Variation.</title>
        <authorList>
            <person name="Kaur P."/>
            <person name="Appels R."/>
            <person name="Bayer P.E."/>
            <person name="Keeble-Gagnere G."/>
            <person name="Wang J."/>
            <person name="Hirakawa H."/>
            <person name="Shirasawa K."/>
            <person name="Vercoe P."/>
            <person name="Stefanova K."/>
            <person name="Durmic Z."/>
            <person name="Nichols P."/>
            <person name="Revell C."/>
            <person name="Isobe S.N."/>
            <person name="Edwards D."/>
            <person name="Erskine W."/>
        </authorList>
    </citation>
    <scope>NUCLEOTIDE SEQUENCE [LARGE SCALE GENOMIC DNA]</scope>
    <source>
        <strain evidence="5">cv. Daliak</strain>
    </source>
</reference>
<accession>A0A2Z6NY63</accession>
<keyword evidence="1" id="KW-0433">Leucine-rich repeat</keyword>
<dbReference type="OrthoDB" id="1419804at2759"/>
<proteinExistence type="predicted"/>
<evidence type="ECO:0000256" key="2">
    <source>
        <dbReference type="ARBA" id="ARBA00022737"/>
    </source>
</evidence>
<evidence type="ECO:0000256" key="1">
    <source>
        <dbReference type="ARBA" id="ARBA00022614"/>
    </source>
</evidence>
<keyword evidence="5" id="KW-1185">Reference proteome</keyword>